<dbReference type="PANTHER" id="PTHR47236:SF4">
    <property type="entry name" value="GENE 9195-RELATED"/>
    <property type="match status" value="1"/>
</dbReference>
<comment type="caution">
    <text evidence="1">The sequence shown here is derived from an EMBL/GenBank/DDBJ whole genome shotgun (WGS) entry which is preliminary data.</text>
</comment>
<accession>A0A553QQZ2</accession>
<keyword evidence="2" id="KW-1185">Reference proteome</keyword>
<dbReference type="PANTHER" id="PTHR47236">
    <property type="entry name" value="GENE, 32742-RELATED-RELATED"/>
    <property type="match status" value="1"/>
</dbReference>
<feature type="non-terminal residue" evidence="1">
    <location>
        <position position="170"/>
    </location>
</feature>
<dbReference type="Gene3D" id="2.10.50.10">
    <property type="entry name" value="Tumor Necrosis Factor Receptor, subunit A, domain 2"/>
    <property type="match status" value="1"/>
</dbReference>
<evidence type="ECO:0000313" key="2">
    <source>
        <dbReference type="Proteomes" id="UP000316079"/>
    </source>
</evidence>
<name>A0A553QQZ2_9TELE</name>
<protein>
    <recommendedName>
        <fullName evidence="3">Tyrosine-protein kinase ephrin type A/B receptor-like domain-containing protein</fullName>
    </recommendedName>
</protein>
<dbReference type="OrthoDB" id="439917at2759"/>
<dbReference type="AlphaFoldDB" id="A0A553QQZ2"/>
<evidence type="ECO:0000313" key="1">
    <source>
        <dbReference type="EMBL" id="TRY92400.1"/>
    </source>
</evidence>
<dbReference type="STRING" id="623744.A0A553QQZ2"/>
<organism evidence="1 2">
    <name type="scientific">Danionella cerebrum</name>
    <dbReference type="NCBI Taxonomy" id="2873325"/>
    <lineage>
        <taxon>Eukaryota</taxon>
        <taxon>Metazoa</taxon>
        <taxon>Chordata</taxon>
        <taxon>Craniata</taxon>
        <taxon>Vertebrata</taxon>
        <taxon>Euteleostomi</taxon>
        <taxon>Actinopterygii</taxon>
        <taxon>Neopterygii</taxon>
        <taxon>Teleostei</taxon>
        <taxon>Ostariophysi</taxon>
        <taxon>Cypriniformes</taxon>
        <taxon>Danionidae</taxon>
        <taxon>Danioninae</taxon>
        <taxon>Danionella</taxon>
    </lineage>
</organism>
<feature type="non-terminal residue" evidence="1">
    <location>
        <position position="1"/>
    </location>
</feature>
<evidence type="ECO:0008006" key="3">
    <source>
        <dbReference type="Google" id="ProtNLM"/>
    </source>
</evidence>
<reference evidence="1 2" key="1">
    <citation type="journal article" date="2019" name="Sci. Data">
        <title>Hybrid genome assembly and annotation of Danionella translucida.</title>
        <authorList>
            <person name="Kadobianskyi M."/>
            <person name="Schulze L."/>
            <person name="Schuelke M."/>
            <person name="Judkewitz B."/>
        </authorList>
    </citation>
    <scope>NUCLEOTIDE SEQUENCE [LARGE SCALE GENOMIC DNA]</scope>
    <source>
        <strain evidence="1 2">Bolton</strain>
    </source>
</reference>
<dbReference type="EMBL" id="SRMA01025618">
    <property type="protein sequence ID" value="TRY92400.1"/>
    <property type="molecule type" value="Genomic_DNA"/>
</dbReference>
<proteinExistence type="predicted"/>
<sequence length="170" mass="18140">HFCSSGAKESAPVSQIYGDICPAGYYCPKQSSAPLPCPVGFILQDKGATSLSDCAPCPPSRYCIAPGSTQPSGFCSPGHYCVGGAHSSTPLALHSQRSCFCDLIPSSQIQNFAWCMLKHNTSCSNRVEEDNARIRTNQETRSLSTSGGYLETPREIMETCSGFKGDVCPT</sequence>
<dbReference type="Proteomes" id="UP000316079">
    <property type="component" value="Unassembled WGS sequence"/>
</dbReference>
<gene>
    <name evidence="1" type="ORF">DNTS_015098</name>
</gene>